<accession>A0A151I9W3</accession>
<evidence type="ECO:0000313" key="2">
    <source>
        <dbReference type="Proteomes" id="UP000078542"/>
    </source>
</evidence>
<gene>
    <name evidence="1" type="ORF">ALC62_13494</name>
</gene>
<dbReference type="Proteomes" id="UP000078542">
    <property type="component" value="Unassembled WGS sequence"/>
</dbReference>
<organism evidence="1 2">
    <name type="scientific">Cyphomyrmex costatus</name>
    <dbReference type="NCBI Taxonomy" id="456900"/>
    <lineage>
        <taxon>Eukaryota</taxon>
        <taxon>Metazoa</taxon>
        <taxon>Ecdysozoa</taxon>
        <taxon>Arthropoda</taxon>
        <taxon>Hexapoda</taxon>
        <taxon>Insecta</taxon>
        <taxon>Pterygota</taxon>
        <taxon>Neoptera</taxon>
        <taxon>Endopterygota</taxon>
        <taxon>Hymenoptera</taxon>
        <taxon>Apocrita</taxon>
        <taxon>Aculeata</taxon>
        <taxon>Formicoidea</taxon>
        <taxon>Formicidae</taxon>
        <taxon>Myrmicinae</taxon>
        <taxon>Cyphomyrmex</taxon>
    </lineage>
</organism>
<dbReference type="PANTHER" id="PTHR31511">
    <property type="entry name" value="PROTEIN CBG23764"/>
    <property type="match status" value="1"/>
</dbReference>
<dbReference type="PANTHER" id="PTHR31511:SF12">
    <property type="entry name" value="RHO TERMINATION FACTOR N-TERMINAL DOMAIN-CONTAINING PROTEIN"/>
    <property type="match status" value="1"/>
</dbReference>
<dbReference type="SUPFAM" id="SSF54060">
    <property type="entry name" value="His-Me finger endonucleases"/>
    <property type="match status" value="1"/>
</dbReference>
<keyword evidence="2" id="KW-1185">Reference proteome</keyword>
<name>A0A151I9W3_9HYME</name>
<reference evidence="1 2" key="1">
    <citation type="submission" date="2016-03" db="EMBL/GenBank/DDBJ databases">
        <title>Cyphomyrmex costatus WGS genome.</title>
        <authorList>
            <person name="Nygaard S."/>
            <person name="Hu H."/>
            <person name="Boomsma J."/>
            <person name="Zhang G."/>
        </authorList>
    </citation>
    <scope>NUCLEOTIDE SEQUENCE [LARGE SCALE GENOMIC DNA]</scope>
    <source>
        <strain evidence="1">MS0001</strain>
        <tissue evidence="1">Whole body</tissue>
    </source>
</reference>
<dbReference type="STRING" id="456900.A0A151I9W3"/>
<dbReference type="EMBL" id="KQ978261">
    <property type="protein sequence ID" value="KYM95860.1"/>
    <property type="molecule type" value="Genomic_DNA"/>
</dbReference>
<sequence length="426" mass="50497">MENLLFRATRIDTLETYLAWESNCDEYRDLLREMLLVMRDRQGQMLCTMVLVMRDPQGQMLCTMVLVMWDPQGQNYFYCCSPRVLPQLSLAFQPSNELAEMQDYYCKATFAFRHSNDLRKCRAANSITLPLRVTKIKRNIHVNLLYVQDQQHDDNGVGHFVLIKDLSRLLNSQLSGNASKKYICDRCLHYFKTRDKLSSHDVDCARMNKCTVLLPNENDKWLSFRNYNRKKRLPFVVYADLECILEKTRIDDDHISRFNYQHHKVFSIGYYVCCVFDETMSMYASFRGENCVEWFIDELYKLTHRVKSLYVKNLRINQFTTQQWQEFVDATHYHICEKPFEIEHLRVRDHCHITGRYRGPAHSDCNINYRDSCVIPVFFHNLSGYDAYFIIKDIANKYEGTVHLLPVTKENYISFTKYVKDTVNGS</sequence>
<protein>
    <recommendedName>
        <fullName evidence="3">DNA-directed DNA polymerase</fullName>
    </recommendedName>
</protein>
<evidence type="ECO:0008006" key="3">
    <source>
        <dbReference type="Google" id="ProtNLM"/>
    </source>
</evidence>
<dbReference type="AlphaFoldDB" id="A0A151I9W3"/>
<proteinExistence type="predicted"/>
<dbReference type="InterPro" id="IPR044925">
    <property type="entry name" value="His-Me_finger_sf"/>
</dbReference>
<evidence type="ECO:0000313" key="1">
    <source>
        <dbReference type="EMBL" id="KYM95860.1"/>
    </source>
</evidence>